<feature type="compositionally biased region" description="Basic and acidic residues" evidence="1">
    <location>
        <begin position="52"/>
        <end position="69"/>
    </location>
</feature>
<proteinExistence type="predicted"/>
<feature type="region of interest" description="Disordered" evidence="1">
    <location>
        <begin position="1"/>
        <end position="409"/>
    </location>
</feature>
<feature type="compositionally biased region" description="Polar residues" evidence="1">
    <location>
        <begin position="124"/>
        <end position="144"/>
    </location>
</feature>
<reference evidence="2" key="1">
    <citation type="journal article" date="2020" name="Nature">
        <title>Giant virus diversity and host interactions through global metagenomics.</title>
        <authorList>
            <person name="Schulz F."/>
            <person name="Roux S."/>
            <person name="Paez-Espino D."/>
            <person name="Jungbluth S."/>
            <person name="Walsh D.A."/>
            <person name="Denef V.J."/>
            <person name="McMahon K.D."/>
            <person name="Konstantinidis K.T."/>
            <person name="Eloe-Fadrosh E.A."/>
            <person name="Kyrpides N.C."/>
            <person name="Woyke T."/>
        </authorList>
    </citation>
    <scope>NUCLEOTIDE SEQUENCE</scope>
    <source>
        <strain evidence="2">GVMAG-M-3300023174-5</strain>
    </source>
</reference>
<feature type="compositionally biased region" description="Basic residues" evidence="1">
    <location>
        <begin position="461"/>
        <end position="475"/>
    </location>
</feature>
<feature type="compositionally biased region" description="Polar residues" evidence="1">
    <location>
        <begin position="449"/>
        <end position="458"/>
    </location>
</feature>
<evidence type="ECO:0000256" key="1">
    <source>
        <dbReference type="SAM" id="MobiDB-lite"/>
    </source>
</evidence>
<feature type="compositionally biased region" description="Acidic residues" evidence="1">
    <location>
        <begin position="341"/>
        <end position="355"/>
    </location>
</feature>
<feature type="compositionally biased region" description="Polar residues" evidence="1">
    <location>
        <begin position="283"/>
        <end position="340"/>
    </location>
</feature>
<sequence length="475" mass="51670">MKLTKGKISKLYRKNKQSLKRYKKKETNKNKSFRKSSHVNLRNKSLKNFKGGQEENKDTEKNLKEKQEENPFAISSNEKKLLDKDSFPPDLPPETLSKLSKIHLSNSIKKDGVSDLIQKPLPESLSQLETSSTNNENESGTQQPLLEKETTTENTPEQTESTQKALEGTHEVTDSQAEESPFLAEVKTEKEEGVTTEENGPQQTSNVQTTEENGPQQTSNVQTTEESGTQQTSNVQTTEESGTQQTESTQKALEEIPEVTDSQAEASPFLAEVKTEQEEGAPEQTSASQTSDETGAQTSDETGAQTNEETGAQTNEETGAQTNEETGAQTNEETGAQTNEETGDQTNEETGDQVSDETGAQTNEETGAQTNEETGAQVSDETGAQTSNETGPKTSEPQESMHSGEGLPENVSVAAKTIIDYAMGSLAKQINSSTISQGVQNPESAFTNMTNTFASQGGRSLKNKIRAKGKKTRKH</sequence>
<feature type="compositionally biased region" description="Basic residues" evidence="1">
    <location>
        <begin position="1"/>
        <end position="37"/>
    </location>
</feature>
<feature type="compositionally biased region" description="Polar residues" evidence="1">
    <location>
        <begin position="356"/>
        <end position="401"/>
    </location>
</feature>
<feature type="compositionally biased region" description="Low complexity" evidence="1">
    <location>
        <begin position="222"/>
        <end position="250"/>
    </location>
</feature>
<evidence type="ECO:0000313" key="2">
    <source>
        <dbReference type="EMBL" id="QHT19768.1"/>
    </source>
</evidence>
<dbReference type="AlphaFoldDB" id="A0A6C0DTG5"/>
<feature type="compositionally biased region" description="Polar residues" evidence="1">
    <location>
        <begin position="199"/>
        <end position="221"/>
    </location>
</feature>
<dbReference type="EMBL" id="MN739669">
    <property type="protein sequence ID" value="QHT19768.1"/>
    <property type="molecule type" value="Genomic_DNA"/>
</dbReference>
<feature type="compositionally biased region" description="Basic and acidic residues" evidence="1">
    <location>
        <begin position="77"/>
        <end position="87"/>
    </location>
</feature>
<protein>
    <submittedName>
        <fullName evidence="2">Uncharacterized protein</fullName>
    </submittedName>
</protein>
<feature type="region of interest" description="Disordered" evidence="1">
    <location>
        <begin position="449"/>
        <end position="475"/>
    </location>
</feature>
<name>A0A6C0DTG5_9ZZZZ</name>
<accession>A0A6C0DTG5</accession>
<feature type="compositionally biased region" description="Low complexity" evidence="1">
    <location>
        <begin position="152"/>
        <end position="162"/>
    </location>
</feature>
<organism evidence="2">
    <name type="scientific">viral metagenome</name>
    <dbReference type="NCBI Taxonomy" id="1070528"/>
    <lineage>
        <taxon>unclassified sequences</taxon>
        <taxon>metagenomes</taxon>
        <taxon>organismal metagenomes</taxon>
    </lineage>
</organism>